<dbReference type="InterPro" id="IPR009056">
    <property type="entry name" value="Cyt_c-like_dom"/>
</dbReference>
<keyword evidence="6" id="KW-1133">Transmembrane helix</keyword>
<dbReference type="Proteomes" id="UP000240971">
    <property type="component" value="Unassembled WGS sequence"/>
</dbReference>
<comment type="caution">
    <text evidence="8">The sequence shown here is derived from an EMBL/GenBank/DDBJ whole genome shotgun (WGS) entry which is preliminary data.</text>
</comment>
<feature type="compositionally biased region" description="Basic and acidic residues" evidence="5">
    <location>
        <begin position="297"/>
        <end position="312"/>
    </location>
</feature>
<dbReference type="GO" id="GO:0046872">
    <property type="term" value="F:metal ion binding"/>
    <property type="evidence" value="ECO:0007669"/>
    <property type="project" value="UniProtKB-KW"/>
</dbReference>
<dbReference type="PANTHER" id="PTHR35008:SF9">
    <property type="entry name" value="CYTOCHROME C DOMAIN-CONTAINING PROTEIN"/>
    <property type="match status" value="1"/>
</dbReference>
<evidence type="ECO:0000256" key="5">
    <source>
        <dbReference type="SAM" id="MobiDB-lite"/>
    </source>
</evidence>
<evidence type="ECO:0000259" key="7">
    <source>
        <dbReference type="PROSITE" id="PS51007"/>
    </source>
</evidence>
<proteinExistence type="predicted"/>
<feature type="region of interest" description="Disordered" evidence="5">
    <location>
        <begin position="295"/>
        <end position="319"/>
    </location>
</feature>
<evidence type="ECO:0000256" key="4">
    <source>
        <dbReference type="PROSITE-ProRule" id="PRU00433"/>
    </source>
</evidence>
<dbReference type="RefSeq" id="WP_106526390.1">
    <property type="nucleotide sequence ID" value="NZ_PYAW01000001.1"/>
</dbReference>
<dbReference type="OrthoDB" id="9779283at2"/>
<dbReference type="GO" id="GO:0009055">
    <property type="term" value="F:electron transfer activity"/>
    <property type="evidence" value="ECO:0007669"/>
    <property type="project" value="InterPro"/>
</dbReference>
<sequence length="339" mass="37797">MEHNDRKTQHYKRTIFKLFACLFMLVMLIGFETFFVCCHTLWRQPGNTNRQPVTSISTAITPLWQPPAVTTIPAGEKGTAILYGQALIAATARYLGPKGSVLHISNGMNCQNCHLRAGTKPFGNNYSLVAASYPKFRARSNSSESLNKRISDCFERSLNGIAPDSTSKEMMAIKAYIEWLGSEVKKGEQPEGAGIKKVALLSRPADMDKGHKVYTQQCQSCHGASGEGVLHTDGTVYTYPPLWGPNSYNDAAGLYRLSNFAGYVKYNMPFGVDYDSPKLTDEEAWDVAAFINSQPRPHKDQSADWHDIKQKPADFPFGPYADNFSENQHKYGPYKTMQP</sequence>
<dbReference type="AlphaFoldDB" id="A0A2P8HSC2"/>
<keyword evidence="6" id="KW-0812">Transmembrane</keyword>
<dbReference type="InterPro" id="IPR051459">
    <property type="entry name" value="Cytochrome_c-type_DH"/>
</dbReference>
<organism evidence="8 9">
    <name type="scientific">Chitinophaga niastensis</name>
    <dbReference type="NCBI Taxonomy" id="536980"/>
    <lineage>
        <taxon>Bacteria</taxon>
        <taxon>Pseudomonadati</taxon>
        <taxon>Bacteroidota</taxon>
        <taxon>Chitinophagia</taxon>
        <taxon>Chitinophagales</taxon>
        <taxon>Chitinophagaceae</taxon>
        <taxon>Chitinophaga</taxon>
    </lineage>
</organism>
<dbReference type="PANTHER" id="PTHR35008">
    <property type="entry name" value="BLL4482 PROTEIN-RELATED"/>
    <property type="match status" value="1"/>
</dbReference>
<evidence type="ECO:0000256" key="2">
    <source>
        <dbReference type="ARBA" id="ARBA00022723"/>
    </source>
</evidence>
<keyword evidence="2 4" id="KW-0479">Metal-binding</keyword>
<reference evidence="8 9" key="1">
    <citation type="submission" date="2018-03" db="EMBL/GenBank/DDBJ databases">
        <title>Genomic Encyclopedia of Archaeal and Bacterial Type Strains, Phase II (KMG-II): from individual species to whole genera.</title>
        <authorList>
            <person name="Goeker M."/>
        </authorList>
    </citation>
    <scope>NUCLEOTIDE SEQUENCE [LARGE SCALE GENOMIC DNA]</scope>
    <source>
        <strain evidence="8 9">DSM 24859</strain>
    </source>
</reference>
<evidence type="ECO:0000313" key="8">
    <source>
        <dbReference type="EMBL" id="PSL49130.1"/>
    </source>
</evidence>
<keyword evidence="1 4" id="KW-0349">Heme</keyword>
<name>A0A2P8HSC2_CHINA</name>
<evidence type="ECO:0000256" key="3">
    <source>
        <dbReference type="ARBA" id="ARBA00023004"/>
    </source>
</evidence>
<dbReference type="PROSITE" id="PS51007">
    <property type="entry name" value="CYTC"/>
    <property type="match status" value="1"/>
</dbReference>
<feature type="transmembrane region" description="Helical" evidence="6">
    <location>
        <begin position="21"/>
        <end position="42"/>
    </location>
</feature>
<dbReference type="GO" id="GO:0020037">
    <property type="term" value="F:heme binding"/>
    <property type="evidence" value="ECO:0007669"/>
    <property type="project" value="InterPro"/>
</dbReference>
<gene>
    <name evidence="8" type="ORF">CLV51_101460</name>
</gene>
<keyword evidence="3 4" id="KW-0408">Iron</keyword>
<evidence type="ECO:0000256" key="6">
    <source>
        <dbReference type="SAM" id="Phobius"/>
    </source>
</evidence>
<feature type="domain" description="Cytochrome c" evidence="7">
    <location>
        <begin position="205"/>
        <end position="295"/>
    </location>
</feature>
<accession>A0A2P8HSC2</accession>
<protein>
    <submittedName>
        <fullName evidence="8">Thiosulfate dehydrogenase</fullName>
    </submittedName>
</protein>
<dbReference type="Pfam" id="PF21342">
    <property type="entry name" value="SoxA-TsdA_cyt-c"/>
    <property type="match status" value="1"/>
</dbReference>
<dbReference type="Pfam" id="PF00034">
    <property type="entry name" value="Cytochrom_C"/>
    <property type="match status" value="1"/>
</dbReference>
<dbReference type="EMBL" id="PYAW01000001">
    <property type="protein sequence ID" value="PSL49130.1"/>
    <property type="molecule type" value="Genomic_DNA"/>
</dbReference>
<evidence type="ECO:0000313" key="9">
    <source>
        <dbReference type="Proteomes" id="UP000240971"/>
    </source>
</evidence>
<keyword evidence="9" id="KW-1185">Reference proteome</keyword>
<evidence type="ECO:0000256" key="1">
    <source>
        <dbReference type="ARBA" id="ARBA00022617"/>
    </source>
</evidence>
<dbReference type="SUPFAM" id="SSF46626">
    <property type="entry name" value="Cytochrome c"/>
    <property type="match status" value="2"/>
</dbReference>
<dbReference type="InterPro" id="IPR036909">
    <property type="entry name" value="Cyt_c-like_dom_sf"/>
</dbReference>
<keyword evidence="6" id="KW-0472">Membrane</keyword>
<dbReference type="Gene3D" id="1.10.760.10">
    <property type="entry name" value="Cytochrome c-like domain"/>
    <property type="match status" value="2"/>
</dbReference>